<dbReference type="SUPFAM" id="SSF48317">
    <property type="entry name" value="Acid phosphatase/Vanadium-dependent haloperoxidase"/>
    <property type="match status" value="1"/>
</dbReference>
<proteinExistence type="predicted"/>
<dbReference type="GO" id="GO:0016020">
    <property type="term" value="C:membrane"/>
    <property type="evidence" value="ECO:0007669"/>
    <property type="project" value="UniProtKB-SubCell"/>
</dbReference>
<evidence type="ECO:0000256" key="4">
    <source>
        <dbReference type="ARBA" id="ARBA00023136"/>
    </source>
</evidence>
<dbReference type="Pfam" id="PF14378">
    <property type="entry name" value="PAP2_3"/>
    <property type="match status" value="1"/>
</dbReference>
<reference evidence="9" key="1">
    <citation type="journal article" date="2020" name="Stud. Mycol.">
        <title>101 Dothideomycetes genomes: A test case for predicting lifestyles and emergence of pathogens.</title>
        <authorList>
            <person name="Haridas S."/>
            <person name="Albert R."/>
            <person name="Binder M."/>
            <person name="Bloem J."/>
            <person name="LaButti K."/>
            <person name="Salamov A."/>
            <person name="Andreopoulos B."/>
            <person name="Baker S."/>
            <person name="Barry K."/>
            <person name="Bills G."/>
            <person name="Bluhm B."/>
            <person name="Cannon C."/>
            <person name="Castanera R."/>
            <person name="Culley D."/>
            <person name="Daum C."/>
            <person name="Ezra D."/>
            <person name="Gonzalez J."/>
            <person name="Henrissat B."/>
            <person name="Kuo A."/>
            <person name="Liang C."/>
            <person name="Lipzen A."/>
            <person name="Lutzoni F."/>
            <person name="Magnuson J."/>
            <person name="Mondo S."/>
            <person name="Nolan M."/>
            <person name="Ohm R."/>
            <person name="Pangilinan J."/>
            <person name="Park H.-J."/>
            <person name="Ramirez L."/>
            <person name="Alfaro M."/>
            <person name="Sun H."/>
            <person name="Tritt A."/>
            <person name="Yoshinaga Y."/>
            <person name="Zwiers L.-H."/>
            <person name="Turgeon B."/>
            <person name="Goodwin S."/>
            <person name="Spatafora J."/>
            <person name="Crous P."/>
            <person name="Grigoriev I."/>
        </authorList>
    </citation>
    <scope>NUCLEOTIDE SEQUENCE [LARGE SCALE GENOMIC DNA]</scope>
    <source>
        <strain evidence="9">CECT 20119</strain>
    </source>
</reference>
<feature type="transmembrane region" description="Helical" evidence="6">
    <location>
        <begin position="225"/>
        <end position="247"/>
    </location>
</feature>
<dbReference type="PANTHER" id="PTHR31310">
    <property type="match status" value="1"/>
</dbReference>
<dbReference type="GO" id="GO:0070916">
    <property type="term" value="C:inositol phosphoceramide synthase complex"/>
    <property type="evidence" value="ECO:0007669"/>
    <property type="project" value="TreeGrafter"/>
</dbReference>
<evidence type="ECO:0000256" key="2">
    <source>
        <dbReference type="ARBA" id="ARBA00022692"/>
    </source>
</evidence>
<feature type="compositionally biased region" description="Low complexity" evidence="5">
    <location>
        <begin position="407"/>
        <end position="426"/>
    </location>
</feature>
<feature type="transmembrane region" description="Helical" evidence="6">
    <location>
        <begin position="288"/>
        <end position="311"/>
    </location>
</feature>
<feature type="transmembrane region" description="Helical" evidence="6">
    <location>
        <begin position="87"/>
        <end position="109"/>
    </location>
</feature>
<comment type="subcellular location">
    <subcellularLocation>
        <location evidence="1">Membrane</location>
        <topology evidence="1">Multi-pass membrane protein</topology>
    </subcellularLocation>
</comment>
<gene>
    <name evidence="8" type="ORF">BDZ85DRAFT_208132</name>
</gene>
<dbReference type="Gene3D" id="1.20.144.10">
    <property type="entry name" value="Phosphatidic acid phosphatase type 2/haloperoxidase"/>
    <property type="match status" value="1"/>
</dbReference>
<organism evidence="8 9">
    <name type="scientific">Elsinoe ampelina</name>
    <dbReference type="NCBI Taxonomy" id="302913"/>
    <lineage>
        <taxon>Eukaryota</taxon>
        <taxon>Fungi</taxon>
        <taxon>Dikarya</taxon>
        <taxon>Ascomycota</taxon>
        <taxon>Pezizomycotina</taxon>
        <taxon>Dothideomycetes</taxon>
        <taxon>Dothideomycetidae</taxon>
        <taxon>Myriangiales</taxon>
        <taxon>Elsinoaceae</taxon>
        <taxon>Elsinoe</taxon>
    </lineage>
</organism>
<dbReference type="PANTHER" id="PTHR31310:SF11">
    <property type="entry name" value="INOSITOL PHOSPHORYLCERAMIDE SYNTHASE CATALYTIC SUBUNIT AUR1"/>
    <property type="match status" value="1"/>
</dbReference>
<dbReference type="SMART" id="SM00014">
    <property type="entry name" value="acidPPc"/>
    <property type="match status" value="1"/>
</dbReference>
<dbReference type="InterPro" id="IPR000326">
    <property type="entry name" value="PAP2/HPO"/>
</dbReference>
<keyword evidence="4 6" id="KW-0472">Membrane</keyword>
<dbReference type="InterPro" id="IPR052185">
    <property type="entry name" value="IPC_Synthase-Related"/>
</dbReference>
<evidence type="ECO:0000259" key="7">
    <source>
        <dbReference type="SMART" id="SM00014"/>
    </source>
</evidence>
<feature type="transmembrane region" description="Helical" evidence="6">
    <location>
        <begin position="130"/>
        <end position="150"/>
    </location>
</feature>
<feature type="domain" description="Phosphatidic acid phosphatase type 2/haloperoxidase" evidence="7">
    <location>
        <begin position="219"/>
        <end position="356"/>
    </location>
</feature>
<dbReference type="InterPro" id="IPR026841">
    <property type="entry name" value="Aur1/Ipt1"/>
</dbReference>
<evidence type="ECO:0000313" key="8">
    <source>
        <dbReference type="EMBL" id="KAF2218447.1"/>
    </source>
</evidence>
<dbReference type="GO" id="GO:0030148">
    <property type="term" value="P:sphingolipid biosynthetic process"/>
    <property type="evidence" value="ECO:0007669"/>
    <property type="project" value="TreeGrafter"/>
</dbReference>
<evidence type="ECO:0000256" key="3">
    <source>
        <dbReference type="ARBA" id="ARBA00022989"/>
    </source>
</evidence>
<sequence length="449" mass="50338">MPSSQYFSLSPNEDSTQRFFTRAKLPLSWPSMPTIVPHRFRRKFRSTRSKIRSRQSPTSSITSLQTSFNPANTLKSLRTHQWSYYDAQYLLIAVIGIFSLCIIQSPGPLVKTMIATALMTSLILPITRQFFLPFLPIATWLIFWFSNQFISGEYRPPIWVRVLPALENILYGANLSNILSAHKATVLDILAWLPYGMTHFGAPFVCSALIFFFGPPGSTPVFARAFGYMNLIGVIIQFLFPCAPPWYENLYGLAPANYSMPGSPAGLAAIDKLFGVDMYTSSFTASPVVFGAFPSLHSGSAVIEALFMSYFFPKLRPLFVVYSLWLWWATMYLSHHYAVDLAGGALLSTAVYLIARAKFLPRLQPGKMFRWDYDYVEYGETKRDHGYYGLADFDDDFMHPDSDEWTIGSSSSIASSSRSPSIGGRSPTEDGSSWDGDTLASHSDGEYKS</sequence>
<dbReference type="InterPro" id="IPR036938">
    <property type="entry name" value="PAP2/HPO_sf"/>
</dbReference>
<dbReference type="OrthoDB" id="5784at2759"/>
<keyword evidence="9" id="KW-1185">Reference proteome</keyword>
<evidence type="ECO:0000313" key="9">
    <source>
        <dbReference type="Proteomes" id="UP000799538"/>
    </source>
</evidence>
<dbReference type="GO" id="GO:0006676">
    <property type="term" value="P:mannosyl diphosphorylinositol ceramide metabolic process"/>
    <property type="evidence" value="ECO:0007669"/>
    <property type="project" value="TreeGrafter"/>
</dbReference>
<evidence type="ECO:0000256" key="1">
    <source>
        <dbReference type="ARBA" id="ARBA00004141"/>
    </source>
</evidence>
<feature type="transmembrane region" description="Helical" evidence="6">
    <location>
        <begin position="189"/>
        <end position="213"/>
    </location>
</feature>
<dbReference type="AlphaFoldDB" id="A0A6A6FYB0"/>
<feature type="transmembrane region" description="Helical" evidence="6">
    <location>
        <begin position="341"/>
        <end position="360"/>
    </location>
</feature>
<dbReference type="Proteomes" id="UP000799538">
    <property type="component" value="Unassembled WGS sequence"/>
</dbReference>
<feature type="region of interest" description="Disordered" evidence="5">
    <location>
        <begin position="404"/>
        <end position="449"/>
    </location>
</feature>
<accession>A0A6A6FYB0</accession>
<evidence type="ECO:0000256" key="6">
    <source>
        <dbReference type="SAM" id="Phobius"/>
    </source>
</evidence>
<dbReference type="FunFam" id="1.20.144.10:FF:000015">
    <property type="entry name" value="Aureobasidin resistance protein Aur1"/>
    <property type="match status" value="1"/>
</dbReference>
<protein>
    <submittedName>
        <fullName evidence="8">Aureobasidin resistance protein Aur1</fullName>
    </submittedName>
</protein>
<dbReference type="EMBL" id="ML992545">
    <property type="protein sequence ID" value="KAF2218447.1"/>
    <property type="molecule type" value="Genomic_DNA"/>
</dbReference>
<keyword evidence="2 6" id="KW-0812">Transmembrane</keyword>
<keyword evidence="3 6" id="KW-1133">Transmembrane helix</keyword>
<name>A0A6A6FYB0_9PEZI</name>
<feature type="transmembrane region" description="Helical" evidence="6">
    <location>
        <begin position="318"/>
        <end position="335"/>
    </location>
</feature>
<evidence type="ECO:0000256" key="5">
    <source>
        <dbReference type="SAM" id="MobiDB-lite"/>
    </source>
</evidence>
<dbReference type="CDD" id="cd03386">
    <property type="entry name" value="PAP2_Aur1_like"/>
    <property type="match status" value="1"/>
</dbReference>